<organism evidence="1 2">
    <name type="scientific">Priestia megaterium</name>
    <name type="common">Bacillus megaterium</name>
    <dbReference type="NCBI Taxonomy" id="1404"/>
    <lineage>
        <taxon>Bacteria</taxon>
        <taxon>Bacillati</taxon>
        <taxon>Bacillota</taxon>
        <taxon>Bacilli</taxon>
        <taxon>Bacillales</taxon>
        <taxon>Bacillaceae</taxon>
        <taxon>Priestia</taxon>
    </lineage>
</organism>
<reference evidence="1 2" key="1">
    <citation type="journal article" date="2018" name="Appl. Environ. Microbiol.">
        <title>Antimicrobial susceptibility testing and tentative epidemiological cut-off values of five Bacillus species relevant for use as animal feed additives or for plant protection.</title>
        <authorList>
            <person name="Agerso Y."/>
            <person name="Stuer-Lauridsen B."/>
            <person name="Bjerre K."/>
            <person name="Jensen M.G."/>
            <person name="Johansen E."/>
            <person name="Bennedsen M."/>
            <person name="Brockmann E."/>
            <person name="Nielsen B."/>
        </authorList>
    </citation>
    <scope>NUCLEOTIDE SEQUENCE [LARGE SCALE GENOMIC DNA]</scope>
    <source>
        <strain evidence="1 2">CHCC20162</strain>
    </source>
</reference>
<proteinExistence type="predicted"/>
<gene>
    <name evidence="1" type="ORF">C3744_28080</name>
</gene>
<evidence type="ECO:0000313" key="1">
    <source>
        <dbReference type="EMBL" id="RDZ07138.1"/>
    </source>
</evidence>
<protein>
    <submittedName>
        <fullName evidence="1">Uncharacterized protein</fullName>
    </submittedName>
</protein>
<dbReference type="EMBL" id="PQWM01000056">
    <property type="protein sequence ID" value="RDZ07138.1"/>
    <property type="molecule type" value="Genomic_DNA"/>
</dbReference>
<sequence length="60" mass="6948">MSDVRSDLTGYMYDPFTIQGLELSIPKEDESTERLISRAGLSTSSFKINMSRENFDQYIY</sequence>
<dbReference type="AlphaFoldDB" id="A0A3D8WU35"/>
<name>A0A3D8WU35_PRIMG</name>
<evidence type="ECO:0000313" key="2">
    <source>
        <dbReference type="Proteomes" id="UP000256519"/>
    </source>
</evidence>
<accession>A0A3D8WU35</accession>
<dbReference type="Proteomes" id="UP000256519">
    <property type="component" value="Unassembled WGS sequence"/>
</dbReference>
<comment type="caution">
    <text evidence="1">The sequence shown here is derived from an EMBL/GenBank/DDBJ whole genome shotgun (WGS) entry which is preliminary data.</text>
</comment>